<gene>
    <name evidence="2" type="ORF">K458DRAFT_397671</name>
</gene>
<feature type="compositionally biased region" description="Polar residues" evidence="1">
    <location>
        <begin position="357"/>
        <end position="386"/>
    </location>
</feature>
<proteinExistence type="predicted"/>
<sequence>MPPKRKAEPAQDVDTPAQKKLNGPASNLIPVGDRQKAVKGEVNVDMLRMLCIDRQTGKKKELHFKKLVHAEIDWNDNDHIAKINSWRNQLYGRAGLKAKAVIMWVAEEEQYLELYFHLIIVQGSKHGLMIPRAKDVLEDFNNFFAGKVFTNSAGEPYAPRAPRAHNAFVSKMNRVVLNLKTRLEYMMLGKSGDYYRPVITEAMLDKYIELRQELVNSGVCGGGNTDKVFSWKVDHEKDDSWADNEHWKKFYQGVCNLEELVEKEAEDLDAELEEAVDELHFDKYYSLVKVEEVSDDEGMLLDSPVQGSEQTDSDVESGDDSANDSTFVEGETSITEPDTTAQETVVNKADTPEDGSPMTTDAQKANKADSPQVQDCDQTQKTAQTKDAVQIEVAAFTKAAINTETEGESTHTVHVATDTDIIMAESDLQPAADALLALSHTSNASNAL</sequence>
<dbReference type="EMBL" id="MU005651">
    <property type="protein sequence ID" value="KAF2675706.1"/>
    <property type="molecule type" value="Genomic_DNA"/>
</dbReference>
<feature type="compositionally biased region" description="Polar residues" evidence="1">
    <location>
        <begin position="332"/>
        <end position="345"/>
    </location>
</feature>
<evidence type="ECO:0000313" key="2">
    <source>
        <dbReference type="EMBL" id="KAF2675706.1"/>
    </source>
</evidence>
<feature type="compositionally biased region" description="Acidic residues" evidence="1">
    <location>
        <begin position="311"/>
        <end position="322"/>
    </location>
</feature>
<organism evidence="2 3">
    <name type="scientific">Lentithecium fluviatile CBS 122367</name>
    <dbReference type="NCBI Taxonomy" id="1168545"/>
    <lineage>
        <taxon>Eukaryota</taxon>
        <taxon>Fungi</taxon>
        <taxon>Dikarya</taxon>
        <taxon>Ascomycota</taxon>
        <taxon>Pezizomycotina</taxon>
        <taxon>Dothideomycetes</taxon>
        <taxon>Pleosporomycetidae</taxon>
        <taxon>Pleosporales</taxon>
        <taxon>Massarineae</taxon>
        <taxon>Lentitheciaceae</taxon>
        <taxon>Lentithecium</taxon>
    </lineage>
</organism>
<dbReference type="Proteomes" id="UP000799291">
    <property type="component" value="Unassembled WGS sequence"/>
</dbReference>
<accession>A0A6G1IBX9</accession>
<keyword evidence="3" id="KW-1185">Reference proteome</keyword>
<protein>
    <submittedName>
        <fullName evidence="2">Uncharacterized protein</fullName>
    </submittedName>
</protein>
<dbReference type="AlphaFoldDB" id="A0A6G1IBX9"/>
<evidence type="ECO:0000313" key="3">
    <source>
        <dbReference type="Proteomes" id="UP000799291"/>
    </source>
</evidence>
<dbReference type="OrthoDB" id="3687991at2759"/>
<name>A0A6G1IBX9_9PLEO</name>
<feature type="region of interest" description="Disordered" evidence="1">
    <location>
        <begin position="1"/>
        <end position="26"/>
    </location>
</feature>
<feature type="region of interest" description="Disordered" evidence="1">
    <location>
        <begin position="296"/>
        <end position="386"/>
    </location>
</feature>
<evidence type="ECO:0000256" key="1">
    <source>
        <dbReference type="SAM" id="MobiDB-lite"/>
    </source>
</evidence>
<reference evidence="2" key="1">
    <citation type="journal article" date="2020" name="Stud. Mycol.">
        <title>101 Dothideomycetes genomes: a test case for predicting lifestyles and emergence of pathogens.</title>
        <authorList>
            <person name="Haridas S."/>
            <person name="Albert R."/>
            <person name="Binder M."/>
            <person name="Bloem J."/>
            <person name="Labutti K."/>
            <person name="Salamov A."/>
            <person name="Andreopoulos B."/>
            <person name="Baker S."/>
            <person name="Barry K."/>
            <person name="Bills G."/>
            <person name="Bluhm B."/>
            <person name="Cannon C."/>
            <person name="Castanera R."/>
            <person name="Culley D."/>
            <person name="Daum C."/>
            <person name="Ezra D."/>
            <person name="Gonzalez J."/>
            <person name="Henrissat B."/>
            <person name="Kuo A."/>
            <person name="Liang C."/>
            <person name="Lipzen A."/>
            <person name="Lutzoni F."/>
            <person name="Magnuson J."/>
            <person name="Mondo S."/>
            <person name="Nolan M."/>
            <person name="Ohm R."/>
            <person name="Pangilinan J."/>
            <person name="Park H.-J."/>
            <person name="Ramirez L."/>
            <person name="Alfaro M."/>
            <person name="Sun H."/>
            <person name="Tritt A."/>
            <person name="Yoshinaga Y."/>
            <person name="Zwiers L.-H."/>
            <person name="Turgeon B."/>
            <person name="Goodwin S."/>
            <person name="Spatafora J."/>
            <person name="Crous P."/>
            <person name="Grigoriev I."/>
        </authorList>
    </citation>
    <scope>NUCLEOTIDE SEQUENCE</scope>
    <source>
        <strain evidence="2">CBS 122367</strain>
    </source>
</reference>